<evidence type="ECO:0000313" key="1">
    <source>
        <dbReference type="EMBL" id="OWR42150.1"/>
    </source>
</evidence>
<keyword evidence="2" id="KW-1185">Reference proteome</keyword>
<proteinExistence type="predicted"/>
<evidence type="ECO:0000313" key="2">
    <source>
        <dbReference type="Proteomes" id="UP000007151"/>
    </source>
</evidence>
<feature type="non-terminal residue" evidence="1">
    <location>
        <position position="1"/>
    </location>
</feature>
<comment type="caution">
    <text evidence="1">The sequence shown here is derived from an EMBL/GenBank/DDBJ whole genome shotgun (WGS) entry which is preliminary data.</text>
</comment>
<dbReference type="KEGG" id="dpl:KGM_214701B"/>
<dbReference type="eggNOG" id="ENOG502TCRE">
    <property type="taxonomic scope" value="Eukaryota"/>
</dbReference>
<dbReference type="InParanoid" id="A0A212EKX9"/>
<dbReference type="AlphaFoldDB" id="A0A212EKX9"/>
<dbReference type="Proteomes" id="UP000007151">
    <property type="component" value="Unassembled WGS sequence"/>
</dbReference>
<sequence>NKELPPGVTTTQVPMVCGEECIDIYTSIGEVCARRVDILHYHGCTPTVFAWYCSGAEIDEQSEGYRTFPTYCRFLDAQCHSELDYS</sequence>
<reference evidence="1 2" key="1">
    <citation type="journal article" date="2011" name="Cell">
        <title>The monarch butterfly genome yields insights into long-distance migration.</title>
        <authorList>
            <person name="Zhan S."/>
            <person name="Merlin C."/>
            <person name="Boore J.L."/>
            <person name="Reppert S.M."/>
        </authorList>
    </citation>
    <scope>NUCLEOTIDE SEQUENCE [LARGE SCALE GENOMIC DNA]</scope>
    <source>
        <strain evidence="1">F-2</strain>
    </source>
</reference>
<gene>
    <name evidence="1" type="ORF">KGM_214701B</name>
</gene>
<organism evidence="1 2">
    <name type="scientific">Danaus plexippus plexippus</name>
    <dbReference type="NCBI Taxonomy" id="278856"/>
    <lineage>
        <taxon>Eukaryota</taxon>
        <taxon>Metazoa</taxon>
        <taxon>Ecdysozoa</taxon>
        <taxon>Arthropoda</taxon>
        <taxon>Hexapoda</taxon>
        <taxon>Insecta</taxon>
        <taxon>Pterygota</taxon>
        <taxon>Neoptera</taxon>
        <taxon>Endopterygota</taxon>
        <taxon>Lepidoptera</taxon>
        <taxon>Glossata</taxon>
        <taxon>Ditrysia</taxon>
        <taxon>Papilionoidea</taxon>
        <taxon>Nymphalidae</taxon>
        <taxon>Danainae</taxon>
        <taxon>Danaini</taxon>
        <taxon>Danaina</taxon>
        <taxon>Danaus</taxon>
        <taxon>Danaus</taxon>
    </lineage>
</organism>
<dbReference type="EMBL" id="AGBW02014169">
    <property type="protein sequence ID" value="OWR42150.1"/>
    <property type="molecule type" value="Genomic_DNA"/>
</dbReference>
<accession>A0A212EKX9</accession>
<name>A0A212EKX9_DANPL</name>
<protein>
    <submittedName>
        <fullName evidence="1">Uncharacterized protein</fullName>
    </submittedName>
</protein>